<protein>
    <submittedName>
        <fullName evidence="2">Uncharacterized protein</fullName>
    </submittedName>
</protein>
<evidence type="ECO:0000313" key="3">
    <source>
        <dbReference type="Proteomes" id="UP001296993"/>
    </source>
</evidence>
<evidence type="ECO:0000256" key="1">
    <source>
        <dbReference type="SAM" id="Phobius"/>
    </source>
</evidence>
<gene>
    <name evidence="2" type="ORF">JOF47_002083</name>
</gene>
<dbReference type="EMBL" id="JAGIOF010000001">
    <property type="protein sequence ID" value="MBP2386572.1"/>
    <property type="molecule type" value="Genomic_DNA"/>
</dbReference>
<keyword evidence="1" id="KW-0812">Transmembrane</keyword>
<proteinExistence type="predicted"/>
<feature type="transmembrane region" description="Helical" evidence="1">
    <location>
        <begin position="31"/>
        <end position="48"/>
    </location>
</feature>
<keyword evidence="3" id="KW-1185">Reference proteome</keyword>
<evidence type="ECO:0000313" key="2">
    <source>
        <dbReference type="EMBL" id="MBP2386572.1"/>
    </source>
</evidence>
<organism evidence="2 3">
    <name type="scientific">Paeniglutamicibacter kerguelensis</name>
    <dbReference type="NCBI Taxonomy" id="254788"/>
    <lineage>
        <taxon>Bacteria</taxon>
        <taxon>Bacillati</taxon>
        <taxon>Actinomycetota</taxon>
        <taxon>Actinomycetes</taxon>
        <taxon>Micrococcales</taxon>
        <taxon>Micrococcaceae</taxon>
        <taxon>Paeniglutamicibacter</taxon>
    </lineage>
</organism>
<reference evidence="2 3" key="1">
    <citation type="submission" date="2021-03" db="EMBL/GenBank/DDBJ databases">
        <title>Sequencing the genomes of 1000 actinobacteria strains.</title>
        <authorList>
            <person name="Klenk H.-P."/>
        </authorList>
    </citation>
    <scope>NUCLEOTIDE SEQUENCE [LARGE SCALE GENOMIC DNA]</scope>
    <source>
        <strain evidence="2 3">DSM 15797</strain>
    </source>
</reference>
<comment type="caution">
    <text evidence="2">The sequence shown here is derived from an EMBL/GenBank/DDBJ whole genome shotgun (WGS) entry which is preliminary data.</text>
</comment>
<keyword evidence="1" id="KW-0472">Membrane</keyword>
<feature type="transmembrane region" description="Helical" evidence="1">
    <location>
        <begin position="7"/>
        <end position="25"/>
    </location>
</feature>
<name>A0ABS4XDL7_9MICC</name>
<dbReference type="Proteomes" id="UP001296993">
    <property type="component" value="Unassembled WGS sequence"/>
</dbReference>
<sequence>MLKSDVIWSLGGSIFIFAYLLWFTSSSMLESVMGAGLFLGIGVVISLLRGRKVQPKNE</sequence>
<keyword evidence="1" id="KW-1133">Transmembrane helix</keyword>
<accession>A0ABS4XDL7</accession>